<name>A0A6J6G3P1_9ZZZZ</name>
<organism evidence="1">
    <name type="scientific">freshwater metagenome</name>
    <dbReference type="NCBI Taxonomy" id="449393"/>
    <lineage>
        <taxon>unclassified sequences</taxon>
        <taxon>metagenomes</taxon>
        <taxon>ecological metagenomes</taxon>
    </lineage>
</organism>
<accession>A0A6J6G3P1</accession>
<proteinExistence type="predicted"/>
<sequence>MLSWSGTEQGLEISLENVKNTTGGVDVSFARELVDFATAATEFDTAALTAARNNLIDIAGLAVVIDASAVIANFEMMTRLADSTGARMQTELVQDRLAVATAMGVDKVISRR</sequence>
<reference evidence="1" key="1">
    <citation type="submission" date="2020-05" db="EMBL/GenBank/DDBJ databases">
        <authorList>
            <person name="Chiriac C."/>
            <person name="Salcher M."/>
            <person name="Ghai R."/>
            <person name="Kavagutti S V."/>
        </authorList>
    </citation>
    <scope>NUCLEOTIDE SEQUENCE</scope>
</reference>
<protein>
    <submittedName>
        <fullName evidence="1">Unannotated protein</fullName>
    </submittedName>
</protein>
<evidence type="ECO:0000313" key="1">
    <source>
        <dbReference type="EMBL" id="CAB4595856.1"/>
    </source>
</evidence>
<gene>
    <name evidence="1" type="ORF">UFOPK1826_00329</name>
</gene>
<dbReference type="EMBL" id="CAEZUN010000027">
    <property type="protein sequence ID" value="CAB4595856.1"/>
    <property type="molecule type" value="Genomic_DNA"/>
</dbReference>
<dbReference type="AlphaFoldDB" id="A0A6J6G3P1"/>